<protein>
    <submittedName>
        <fullName evidence="2">Uncharacterized protein</fullName>
    </submittedName>
</protein>
<organism evidence="2 3">
    <name type="scientific">Candidatus Zambryskibacteria bacterium RIFCSPHIGHO2_02_38_10.5</name>
    <dbReference type="NCBI Taxonomy" id="1802742"/>
    <lineage>
        <taxon>Bacteria</taxon>
        <taxon>Candidatus Zambryskiibacteriota</taxon>
    </lineage>
</organism>
<dbReference type="Proteomes" id="UP000179264">
    <property type="component" value="Unassembled WGS sequence"/>
</dbReference>
<gene>
    <name evidence="2" type="ORF">A2W58_00655</name>
</gene>
<keyword evidence="1" id="KW-0472">Membrane</keyword>
<evidence type="ECO:0000313" key="2">
    <source>
        <dbReference type="EMBL" id="OHA94116.1"/>
    </source>
</evidence>
<accession>A0A1G2TA15</accession>
<keyword evidence="1" id="KW-0812">Transmembrane</keyword>
<evidence type="ECO:0000313" key="3">
    <source>
        <dbReference type="Proteomes" id="UP000179264"/>
    </source>
</evidence>
<dbReference type="EMBL" id="MHVL01000001">
    <property type="protein sequence ID" value="OHA94116.1"/>
    <property type="molecule type" value="Genomic_DNA"/>
</dbReference>
<dbReference type="AlphaFoldDB" id="A0A1G2TA15"/>
<reference evidence="2 3" key="1">
    <citation type="journal article" date="2016" name="Nat. Commun.">
        <title>Thousands of microbial genomes shed light on interconnected biogeochemical processes in an aquifer system.</title>
        <authorList>
            <person name="Anantharaman K."/>
            <person name="Brown C.T."/>
            <person name="Hug L.A."/>
            <person name="Sharon I."/>
            <person name="Castelle C.J."/>
            <person name="Probst A.J."/>
            <person name="Thomas B.C."/>
            <person name="Singh A."/>
            <person name="Wilkins M.J."/>
            <person name="Karaoz U."/>
            <person name="Brodie E.L."/>
            <person name="Williams K.H."/>
            <person name="Hubbard S.S."/>
            <person name="Banfield J.F."/>
        </authorList>
    </citation>
    <scope>NUCLEOTIDE SEQUENCE [LARGE SCALE GENOMIC DNA]</scope>
</reference>
<comment type="caution">
    <text evidence="2">The sequence shown here is derived from an EMBL/GenBank/DDBJ whole genome shotgun (WGS) entry which is preliminary data.</text>
</comment>
<feature type="transmembrane region" description="Helical" evidence="1">
    <location>
        <begin position="12"/>
        <end position="33"/>
    </location>
</feature>
<sequence>MVSWSIKRRFIYGGSFILVIAFIAAGLFWRVFYRTPTCSDGVKNGDETGVDCGGSCLKLCTSDALKPVVLWAKIFNISGDVYTAVAFVQNPNINSKNTKAGYQFKIFDANNKLITIKEGTTSIPKNKKFAIFETGIILKNQKPKSAELNFTSFSPWEKDTTKEPQISLSHSELLATTTSPRITGTILNSSLEDVSEVRITVFVFDKDENVIAASETFVDSLKSRTSQDFVFTWPRSFERDASVVTVMYRFP</sequence>
<proteinExistence type="predicted"/>
<name>A0A1G2TA15_9BACT</name>
<keyword evidence="1" id="KW-1133">Transmembrane helix</keyword>
<evidence type="ECO:0000256" key="1">
    <source>
        <dbReference type="SAM" id="Phobius"/>
    </source>
</evidence>